<keyword evidence="7" id="KW-1185">Reference proteome</keyword>
<protein>
    <recommendedName>
        <fullName evidence="4">Peptidase S1 domain-containing protein</fullName>
    </recommendedName>
</protein>
<name>A0A815Y8N7_ADIRI</name>
<evidence type="ECO:0000313" key="7">
    <source>
        <dbReference type="Proteomes" id="UP000663828"/>
    </source>
</evidence>
<organism evidence="6 7">
    <name type="scientific">Adineta ricciae</name>
    <name type="common">Rotifer</name>
    <dbReference type="NCBI Taxonomy" id="249248"/>
    <lineage>
        <taxon>Eukaryota</taxon>
        <taxon>Metazoa</taxon>
        <taxon>Spiralia</taxon>
        <taxon>Gnathifera</taxon>
        <taxon>Rotifera</taxon>
        <taxon>Eurotatoria</taxon>
        <taxon>Bdelloidea</taxon>
        <taxon>Adinetida</taxon>
        <taxon>Adinetidae</taxon>
        <taxon>Adineta</taxon>
    </lineage>
</organism>
<dbReference type="InterPro" id="IPR001254">
    <property type="entry name" value="Trypsin_dom"/>
</dbReference>
<dbReference type="PANTHER" id="PTHR15462:SF8">
    <property type="entry name" value="SERINE PROTEASE"/>
    <property type="match status" value="1"/>
</dbReference>
<evidence type="ECO:0000256" key="3">
    <source>
        <dbReference type="SAM" id="SignalP"/>
    </source>
</evidence>
<dbReference type="EMBL" id="CAJNOJ010000139">
    <property type="protein sequence ID" value="CAF1185790.1"/>
    <property type="molecule type" value="Genomic_DNA"/>
</dbReference>
<sequence>MSLLLILISFVYLRLITAEEKCLIGYYCAHNGTVDNYCNMKMGHTAMSSAGQSTCIPDLKIKNVFGDDARVQVTSKDYPWRAIGYLNTGCTGTLVGRDLVLTAAHCVIDSNTQQLNNIRTFYPNQINGKAEDSSEITWVWWGTTKPDTYREDDWALLRLKKPLGDQYGYFGYKTLDDSAMLAAQGTLVGYSVNFLNGRTAGAHIGCHIMKKLRNNFYLHNCHSGRGSSGGPIFAFWDNSPYIYALNVAEYRNGGTESLWLSQYTETNANIAIWSQQLFEKIDELRKS</sequence>
<dbReference type="SUPFAM" id="SSF50494">
    <property type="entry name" value="Trypsin-like serine proteases"/>
    <property type="match status" value="1"/>
</dbReference>
<evidence type="ECO:0000259" key="4">
    <source>
        <dbReference type="PROSITE" id="PS50240"/>
    </source>
</evidence>
<dbReference type="InterPro" id="IPR050966">
    <property type="entry name" value="Glutamyl_endopeptidase"/>
</dbReference>
<dbReference type="GO" id="GO:0006508">
    <property type="term" value="P:proteolysis"/>
    <property type="evidence" value="ECO:0007669"/>
    <property type="project" value="InterPro"/>
</dbReference>
<evidence type="ECO:0000256" key="1">
    <source>
        <dbReference type="ARBA" id="ARBA00007664"/>
    </source>
</evidence>
<dbReference type="Proteomes" id="UP000663828">
    <property type="component" value="Unassembled WGS sequence"/>
</dbReference>
<dbReference type="InterPro" id="IPR009003">
    <property type="entry name" value="Peptidase_S1_PA"/>
</dbReference>
<dbReference type="OrthoDB" id="10037376at2759"/>
<dbReference type="Gene3D" id="2.40.10.10">
    <property type="entry name" value="Trypsin-like serine proteases"/>
    <property type="match status" value="2"/>
</dbReference>
<accession>A0A815Y8N7</accession>
<dbReference type="InterPro" id="IPR018114">
    <property type="entry name" value="TRYPSIN_HIS"/>
</dbReference>
<feature type="chain" id="PRO_5035688042" description="Peptidase S1 domain-containing protein" evidence="3">
    <location>
        <begin position="19"/>
        <end position="287"/>
    </location>
</feature>
<dbReference type="PROSITE" id="PS50240">
    <property type="entry name" value="TRYPSIN_DOM"/>
    <property type="match status" value="1"/>
</dbReference>
<dbReference type="AlphaFoldDB" id="A0A815Y8N7"/>
<evidence type="ECO:0000313" key="5">
    <source>
        <dbReference type="EMBL" id="CAF1185790.1"/>
    </source>
</evidence>
<comment type="caution">
    <text evidence="6">The sequence shown here is derived from an EMBL/GenBank/DDBJ whole genome shotgun (WGS) entry which is preliminary data.</text>
</comment>
<dbReference type="Pfam" id="PF00089">
    <property type="entry name" value="Trypsin"/>
    <property type="match status" value="1"/>
</dbReference>
<dbReference type="EMBL" id="CAJNOR010005550">
    <property type="protein sequence ID" value="CAF1567246.1"/>
    <property type="molecule type" value="Genomic_DNA"/>
</dbReference>
<keyword evidence="2 3" id="KW-0732">Signal</keyword>
<dbReference type="PROSITE" id="PS00134">
    <property type="entry name" value="TRYPSIN_HIS"/>
    <property type="match status" value="1"/>
</dbReference>
<dbReference type="InterPro" id="IPR043504">
    <property type="entry name" value="Peptidase_S1_PA_chymotrypsin"/>
</dbReference>
<gene>
    <name evidence="5" type="ORF">EDS130_LOCUS24513</name>
    <name evidence="6" type="ORF">XAT740_LOCUS44132</name>
</gene>
<dbReference type="InterPro" id="IPR001314">
    <property type="entry name" value="Peptidase_S1A"/>
</dbReference>
<dbReference type="PRINTS" id="PR00722">
    <property type="entry name" value="CHYMOTRYPSIN"/>
</dbReference>
<feature type="domain" description="Peptidase S1" evidence="4">
    <location>
        <begin position="64"/>
        <end position="279"/>
    </location>
</feature>
<evidence type="ECO:0000313" key="6">
    <source>
        <dbReference type="EMBL" id="CAF1567246.1"/>
    </source>
</evidence>
<comment type="similarity">
    <text evidence="1">Belongs to the peptidase S1 family.</text>
</comment>
<dbReference type="GO" id="GO:0004252">
    <property type="term" value="F:serine-type endopeptidase activity"/>
    <property type="evidence" value="ECO:0007669"/>
    <property type="project" value="InterPro"/>
</dbReference>
<feature type="signal peptide" evidence="3">
    <location>
        <begin position="1"/>
        <end position="18"/>
    </location>
</feature>
<dbReference type="PANTHER" id="PTHR15462">
    <property type="entry name" value="SERINE PROTEASE"/>
    <property type="match status" value="1"/>
</dbReference>
<evidence type="ECO:0000256" key="2">
    <source>
        <dbReference type="ARBA" id="ARBA00022729"/>
    </source>
</evidence>
<proteinExistence type="inferred from homology"/>
<dbReference type="Proteomes" id="UP000663852">
    <property type="component" value="Unassembled WGS sequence"/>
</dbReference>
<reference evidence="6" key="1">
    <citation type="submission" date="2021-02" db="EMBL/GenBank/DDBJ databases">
        <authorList>
            <person name="Nowell W R."/>
        </authorList>
    </citation>
    <scope>NUCLEOTIDE SEQUENCE</scope>
</reference>